<protein>
    <recommendedName>
        <fullName evidence="4">Sas10 C-terminal domain-containing protein</fullName>
    </recommendedName>
</protein>
<proteinExistence type="inferred from homology"/>
<name>A0AAN8R160_9TELE</name>
<dbReference type="GO" id="GO:0000462">
    <property type="term" value="P:maturation of SSU-rRNA from tricistronic rRNA transcript (SSU-rRNA, 5.8S rRNA, LSU-rRNA)"/>
    <property type="evidence" value="ECO:0007669"/>
    <property type="project" value="TreeGrafter"/>
</dbReference>
<evidence type="ECO:0000256" key="2">
    <source>
        <dbReference type="ARBA" id="ARBA00010979"/>
    </source>
</evidence>
<dbReference type="Pfam" id="PF09368">
    <property type="entry name" value="Sas10"/>
    <property type="match status" value="1"/>
</dbReference>
<accession>A0AAN8R160</accession>
<dbReference type="AlphaFoldDB" id="A0AAN8R160"/>
<comment type="caution">
    <text evidence="5">The sequence shown here is derived from an EMBL/GenBank/DDBJ whole genome shotgun (WGS) entry which is preliminary data.</text>
</comment>
<organism evidence="5 6">
    <name type="scientific">Coregonus suidteri</name>
    <dbReference type="NCBI Taxonomy" id="861788"/>
    <lineage>
        <taxon>Eukaryota</taxon>
        <taxon>Metazoa</taxon>
        <taxon>Chordata</taxon>
        <taxon>Craniata</taxon>
        <taxon>Vertebrata</taxon>
        <taxon>Euteleostomi</taxon>
        <taxon>Actinopterygii</taxon>
        <taxon>Neopterygii</taxon>
        <taxon>Teleostei</taxon>
        <taxon>Protacanthopterygii</taxon>
        <taxon>Salmoniformes</taxon>
        <taxon>Salmonidae</taxon>
        <taxon>Coregoninae</taxon>
        <taxon>Coregonus</taxon>
    </lineage>
</organism>
<feature type="domain" description="Sas10 C-terminal" evidence="4">
    <location>
        <begin position="63"/>
        <end position="114"/>
    </location>
</feature>
<sequence length="174" mass="20068">MDEVFEEVGAESSEDSYSDLVEEAALRFYRGVEERLKLKRKCKDPQVEEGLEEAGDEEELDPDAKRLITYKMVKNKGLTSKRKKIDRNPRVKHREKFRRTKIRRKGQVHEVHCEETRCCLVFVLELVSNSTVSTQLKAPEGLGGRGVGRYFNTALDKGNDLIYPGLHSERLLDR</sequence>
<evidence type="ECO:0000313" key="6">
    <source>
        <dbReference type="Proteomes" id="UP001356427"/>
    </source>
</evidence>
<reference evidence="5 6" key="1">
    <citation type="submission" date="2021-04" db="EMBL/GenBank/DDBJ databases">
        <authorList>
            <person name="De Guttry C."/>
            <person name="Zahm M."/>
            <person name="Klopp C."/>
            <person name="Cabau C."/>
            <person name="Louis A."/>
            <person name="Berthelot C."/>
            <person name="Parey E."/>
            <person name="Roest Crollius H."/>
            <person name="Montfort J."/>
            <person name="Robinson-Rechavi M."/>
            <person name="Bucao C."/>
            <person name="Bouchez O."/>
            <person name="Gislard M."/>
            <person name="Lluch J."/>
            <person name="Milhes M."/>
            <person name="Lampietro C."/>
            <person name="Lopez Roques C."/>
            <person name="Donnadieu C."/>
            <person name="Braasch I."/>
            <person name="Desvignes T."/>
            <person name="Postlethwait J."/>
            <person name="Bobe J."/>
            <person name="Wedekind C."/>
            <person name="Guiguen Y."/>
        </authorList>
    </citation>
    <scope>NUCLEOTIDE SEQUENCE [LARGE SCALE GENOMIC DNA]</scope>
    <source>
        <strain evidence="5">Cs_M1</strain>
        <tissue evidence="5">Blood</tissue>
    </source>
</reference>
<dbReference type="InterPro" id="IPR018972">
    <property type="entry name" value="Sas10_C_dom"/>
</dbReference>
<keyword evidence="3" id="KW-0539">Nucleus</keyword>
<evidence type="ECO:0000259" key="4">
    <source>
        <dbReference type="Pfam" id="PF09368"/>
    </source>
</evidence>
<evidence type="ECO:0000313" key="5">
    <source>
        <dbReference type="EMBL" id="KAK6318903.1"/>
    </source>
</evidence>
<dbReference type="GO" id="GO:0032040">
    <property type="term" value="C:small-subunit processome"/>
    <property type="evidence" value="ECO:0007669"/>
    <property type="project" value="TreeGrafter"/>
</dbReference>
<dbReference type="Proteomes" id="UP001356427">
    <property type="component" value="Unassembled WGS sequence"/>
</dbReference>
<dbReference type="EMBL" id="JAGTTL010000008">
    <property type="protein sequence ID" value="KAK6318903.1"/>
    <property type="molecule type" value="Genomic_DNA"/>
</dbReference>
<dbReference type="PANTHER" id="PTHR13237:SF8">
    <property type="entry name" value="SOMETHING ABOUT SILENCING PROTEIN 10"/>
    <property type="match status" value="1"/>
</dbReference>
<comment type="subcellular location">
    <subcellularLocation>
        <location evidence="1">Nucleus</location>
    </subcellularLocation>
</comment>
<evidence type="ECO:0000256" key="1">
    <source>
        <dbReference type="ARBA" id="ARBA00004123"/>
    </source>
</evidence>
<evidence type="ECO:0000256" key="3">
    <source>
        <dbReference type="ARBA" id="ARBA00023242"/>
    </source>
</evidence>
<keyword evidence="6" id="KW-1185">Reference proteome</keyword>
<dbReference type="PANTHER" id="PTHR13237">
    <property type="entry name" value="SOMETHING ABOUT SILENCING PROTEIN 10-RELATED"/>
    <property type="match status" value="1"/>
</dbReference>
<comment type="similarity">
    <text evidence="2">Belongs to the SAS10 family.</text>
</comment>
<gene>
    <name evidence="5" type="ORF">J4Q44_G00101140</name>
</gene>